<feature type="region of interest" description="Disordered" evidence="6">
    <location>
        <begin position="104"/>
        <end position="160"/>
    </location>
</feature>
<organism evidence="7 8">
    <name type="scientific">Rhodotorula taiwanensis</name>
    <dbReference type="NCBI Taxonomy" id="741276"/>
    <lineage>
        <taxon>Eukaryota</taxon>
        <taxon>Fungi</taxon>
        <taxon>Dikarya</taxon>
        <taxon>Basidiomycota</taxon>
        <taxon>Pucciniomycotina</taxon>
        <taxon>Microbotryomycetes</taxon>
        <taxon>Sporidiobolales</taxon>
        <taxon>Sporidiobolaceae</taxon>
        <taxon>Rhodotorula</taxon>
    </lineage>
</organism>
<dbReference type="Proteomes" id="UP000237144">
    <property type="component" value="Unassembled WGS sequence"/>
</dbReference>
<dbReference type="InterPro" id="IPR001138">
    <property type="entry name" value="Zn2Cys6_DnaBD"/>
</dbReference>
<evidence type="ECO:0000256" key="5">
    <source>
        <dbReference type="ARBA" id="ARBA00023242"/>
    </source>
</evidence>
<dbReference type="InterPro" id="IPR036864">
    <property type="entry name" value="Zn2-C6_fun-type_DNA-bd_sf"/>
</dbReference>
<evidence type="ECO:0000256" key="4">
    <source>
        <dbReference type="ARBA" id="ARBA00023163"/>
    </source>
</evidence>
<comment type="caution">
    <text evidence="7">The sequence shown here is derived from an EMBL/GenBank/DDBJ whole genome shotgun (WGS) entry which is preliminary data.</text>
</comment>
<sequence length="705" mass="77224">MVTWCSRLHERLRHVEEKRRHRRRPYNDQERVVVREPSTAAQIAATVLCRAPSTPEMPASRLKKPPACDLCQAKRVICHPSESGCRRCLEKGLECTTTPVVRRRRRTKAEIERDRRQRDGHRDRDGQVNAEHHFDLPVPPVPASASLHASTSSSNSPLEVDVEGGLPLGLPTFDLVPTATLPAPTEFRIPAFPASGTAPSCQPTWEQDLHTWEQDLHAVALYRNPFLPPPVLLTPALVQSLYKAYSNGVANGNPIVQAIGIGAKLRLREWLIDALPDGTKTVALCAIAIGAMTTSEPTVVPALASTVPAPRDGQDLRHIGRKRRLAIDYLTELALAAAQNVQVLLIPSMENAASCFMLDLLLRFRTRCQAPKSTLRPYARAYAAHLMWLSEDRIRNGEKPLRELGSWTVNIAVDICSEIGTEEAISMPLRLQQFFCDVDLDQSFDAAVIRSKYGQHTVRRSLPDSEPLFLGYLKAANELDQQVFVPRARGLTPTESALTALVGAVAQLRDLSSTCGQAFDLCLGPIRPSPESWTAESALWALRNLVAYLWTTLVPALYRELVRQLDASDEPAEIAQRQLAARLGLLRQQTLELLCLAVVEQARILTGSPELADLIPTRLGGVLECADLWVGAAMEGLVRLDLAAAETATKLSRAFKTAGWVSASARMDSLILSLDAIVSAVAPYEPQISAASGLEAAGPWPITAA</sequence>
<evidence type="ECO:0000256" key="2">
    <source>
        <dbReference type="ARBA" id="ARBA00023015"/>
    </source>
</evidence>
<evidence type="ECO:0000256" key="1">
    <source>
        <dbReference type="ARBA" id="ARBA00022723"/>
    </source>
</evidence>
<dbReference type="GO" id="GO:0008270">
    <property type="term" value="F:zinc ion binding"/>
    <property type="evidence" value="ECO:0007669"/>
    <property type="project" value="InterPro"/>
</dbReference>
<dbReference type="InterPro" id="IPR050797">
    <property type="entry name" value="Carb_Metab_Trans_Reg"/>
</dbReference>
<dbReference type="GO" id="GO:0000981">
    <property type="term" value="F:DNA-binding transcription factor activity, RNA polymerase II-specific"/>
    <property type="evidence" value="ECO:0007669"/>
    <property type="project" value="InterPro"/>
</dbReference>
<dbReference type="GO" id="GO:0003677">
    <property type="term" value="F:DNA binding"/>
    <property type="evidence" value="ECO:0007669"/>
    <property type="project" value="UniProtKB-KW"/>
</dbReference>
<dbReference type="STRING" id="741276.A0A2S5BC74"/>
<gene>
    <name evidence="7" type="ORF">BMF94_2564</name>
</gene>
<evidence type="ECO:0000256" key="3">
    <source>
        <dbReference type="ARBA" id="ARBA00023125"/>
    </source>
</evidence>
<evidence type="ECO:0000313" key="7">
    <source>
        <dbReference type="EMBL" id="POY74370.1"/>
    </source>
</evidence>
<keyword evidence="8" id="KW-1185">Reference proteome</keyword>
<name>A0A2S5BC74_9BASI</name>
<evidence type="ECO:0008006" key="9">
    <source>
        <dbReference type="Google" id="ProtNLM"/>
    </source>
</evidence>
<dbReference type="SUPFAM" id="SSF57701">
    <property type="entry name" value="Zn2/Cys6 DNA-binding domain"/>
    <property type="match status" value="1"/>
</dbReference>
<accession>A0A2S5BC74</accession>
<dbReference type="OrthoDB" id="2525765at2759"/>
<evidence type="ECO:0000313" key="8">
    <source>
        <dbReference type="Proteomes" id="UP000237144"/>
    </source>
</evidence>
<reference evidence="7 8" key="1">
    <citation type="journal article" date="2018" name="Front. Microbiol.">
        <title>Prospects for Fungal Bioremediation of Acidic Radioactive Waste Sites: Characterization and Genome Sequence of Rhodotorula taiwanensis MD1149.</title>
        <authorList>
            <person name="Tkavc R."/>
            <person name="Matrosova V.Y."/>
            <person name="Grichenko O.E."/>
            <person name="Gostincar C."/>
            <person name="Volpe R.P."/>
            <person name="Klimenkova P."/>
            <person name="Gaidamakova E.K."/>
            <person name="Zhou C.E."/>
            <person name="Stewart B.J."/>
            <person name="Lyman M.G."/>
            <person name="Malfatti S.A."/>
            <person name="Rubinfeld B."/>
            <person name="Courtot M."/>
            <person name="Singh J."/>
            <person name="Dalgard C.L."/>
            <person name="Hamilton T."/>
            <person name="Frey K.G."/>
            <person name="Gunde-Cimerman N."/>
            <person name="Dugan L."/>
            <person name="Daly M.J."/>
        </authorList>
    </citation>
    <scope>NUCLEOTIDE SEQUENCE [LARGE SCALE GENOMIC DNA]</scope>
    <source>
        <strain evidence="7 8">MD1149</strain>
    </source>
</reference>
<keyword evidence="5" id="KW-0539">Nucleus</keyword>
<protein>
    <recommendedName>
        <fullName evidence="9">Zn(2)-C6 fungal-type domain-containing protein</fullName>
    </recommendedName>
</protein>
<keyword evidence="2" id="KW-0805">Transcription regulation</keyword>
<dbReference type="PANTHER" id="PTHR31668:SF26">
    <property type="entry name" value="GLUCOSE TRANSPORT TRANSCRIPTION REGULATOR RGT1-RELATED"/>
    <property type="match status" value="1"/>
</dbReference>
<dbReference type="EMBL" id="PJQD01000025">
    <property type="protein sequence ID" value="POY74370.1"/>
    <property type="molecule type" value="Genomic_DNA"/>
</dbReference>
<feature type="compositionally biased region" description="Basic and acidic residues" evidence="6">
    <location>
        <begin position="108"/>
        <end position="135"/>
    </location>
</feature>
<dbReference type="PANTHER" id="PTHR31668">
    <property type="entry name" value="GLUCOSE TRANSPORT TRANSCRIPTION REGULATOR RGT1-RELATED-RELATED"/>
    <property type="match status" value="1"/>
</dbReference>
<keyword evidence="1" id="KW-0479">Metal-binding</keyword>
<keyword evidence="4" id="KW-0804">Transcription</keyword>
<keyword evidence="3" id="KW-0238">DNA-binding</keyword>
<evidence type="ECO:0000256" key="6">
    <source>
        <dbReference type="SAM" id="MobiDB-lite"/>
    </source>
</evidence>
<proteinExistence type="predicted"/>
<dbReference type="AlphaFoldDB" id="A0A2S5BC74"/>
<feature type="compositionally biased region" description="Low complexity" evidence="6">
    <location>
        <begin position="143"/>
        <end position="156"/>
    </location>
</feature>
<dbReference type="CDD" id="cd00067">
    <property type="entry name" value="GAL4"/>
    <property type="match status" value="1"/>
</dbReference>